<dbReference type="GO" id="GO:0016705">
    <property type="term" value="F:oxidoreductase activity, acting on paired donors, with incorporation or reduction of molecular oxygen"/>
    <property type="evidence" value="ECO:0007669"/>
    <property type="project" value="InterPro"/>
</dbReference>
<keyword evidence="5 11" id="KW-0479">Metal-binding</keyword>
<keyword evidence="4 13" id="KW-0812">Transmembrane</keyword>
<dbReference type="PRINTS" id="PR00385">
    <property type="entry name" value="P450"/>
</dbReference>
<evidence type="ECO:0000256" key="1">
    <source>
        <dbReference type="ARBA" id="ARBA00004370"/>
    </source>
</evidence>
<gene>
    <name evidence="14" type="ORF">POM88_022990</name>
</gene>
<dbReference type="GO" id="GO:0009805">
    <property type="term" value="P:coumarin biosynthetic process"/>
    <property type="evidence" value="ECO:0007669"/>
    <property type="project" value="UniProtKB-ARBA"/>
</dbReference>
<keyword evidence="3 11" id="KW-0349">Heme</keyword>
<keyword evidence="9 12" id="KW-0503">Monooxygenase</keyword>
<protein>
    <submittedName>
        <fullName evidence="14">Cytochrome P450, E-class, group I</fullName>
    </submittedName>
</protein>
<evidence type="ECO:0000256" key="2">
    <source>
        <dbReference type="ARBA" id="ARBA00010617"/>
    </source>
</evidence>
<dbReference type="EMBL" id="JAUIZM010000005">
    <property type="protein sequence ID" value="KAK1385255.1"/>
    <property type="molecule type" value="Genomic_DNA"/>
</dbReference>
<accession>A0AAD8IJU0</accession>
<name>A0AAD8IJU0_9APIA</name>
<comment type="cofactor">
    <cofactor evidence="11">
        <name>heme</name>
        <dbReference type="ChEBI" id="CHEBI:30413"/>
    </cofactor>
</comment>
<dbReference type="PANTHER" id="PTHR24282:SF20">
    <property type="entry name" value="CYTOCHROME P450 CYP749A22-LIKE"/>
    <property type="match status" value="1"/>
</dbReference>
<evidence type="ECO:0000256" key="5">
    <source>
        <dbReference type="ARBA" id="ARBA00022723"/>
    </source>
</evidence>
<dbReference type="InterPro" id="IPR018247">
    <property type="entry name" value="EF_Hand_1_Ca_BS"/>
</dbReference>
<dbReference type="PANTHER" id="PTHR24282">
    <property type="entry name" value="CYTOCHROME P450 FAMILY MEMBER"/>
    <property type="match status" value="1"/>
</dbReference>
<dbReference type="InterPro" id="IPR036396">
    <property type="entry name" value="Cyt_P450_sf"/>
</dbReference>
<dbReference type="GO" id="GO:0004497">
    <property type="term" value="F:monooxygenase activity"/>
    <property type="evidence" value="ECO:0007669"/>
    <property type="project" value="UniProtKB-KW"/>
</dbReference>
<comment type="subcellular location">
    <subcellularLocation>
        <location evidence="1">Membrane</location>
    </subcellularLocation>
</comment>
<dbReference type="GO" id="GO:0005506">
    <property type="term" value="F:iron ion binding"/>
    <property type="evidence" value="ECO:0007669"/>
    <property type="project" value="InterPro"/>
</dbReference>
<evidence type="ECO:0000256" key="11">
    <source>
        <dbReference type="PIRSR" id="PIRSR602401-1"/>
    </source>
</evidence>
<evidence type="ECO:0000256" key="13">
    <source>
        <dbReference type="SAM" id="Phobius"/>
    </source>
</evidence>
<evidence type="ECO:0000256" key="3">
    <source>
        <dbReference type="ARBA" id="ARBA00022617"/>
    </source>
</evidence>
<comment type="caution">
    <text evidence="14">The sequence shown here is derived from an EMBL/GenBank/DDBJ whole genome shotgun (WGS) entry which is preliminary data.</text>
</comment>
<dbReference type="GO" id="GO:0016020">
    <property type="term" value="C:membrane"/>
    <property type="evidence" value="ECO:0007669"/>
    <property type="project" value="UniProtKB-SubCell"/>
</dbReference>
<dbReference type="InterPro" id="IPR001128">
    <property type="entry name" value="Cyt_P450"/>
</dbReference>
<evidence type="ECO:0000256" key="7">
    <source>
        <dbReference type="ARBA" id="ARBA00023002"/>
    </source>
</evidence>
<evidence type="ECO:0000256" key="8">
    <source>
        <dbReference type="ARBA" id="ARBA00023004"/>
    </source>
</evidence>
<organism evidence="14 15">
    <name type="scientific">Heracleum sosnowskyi</name>
    <dbReference type="NCBI Taxonomy" id="360622"/>
    <lineage>
        <taxon>Eukaryota</taxon>
        <taxon>Viridiplantae</taxon>
        <taxon>Streptophyta</taxon>
        <taxon>Embryophyta</taxon>
        <taxon>Tracheophyta</taxon>
        <taxon>Spermatophyta</taxon>
        <taxon>Magnoliopsida</taxon>
        <taxon>eudicotyledons</taxon>
        <taxon>Gunneridae</taxon>
        <taxon>Pentapetalae</taxon>
        <taxon>asterids</taxon>
        <taxon>campanulids</taxon>
        <taxon>Apiales</taxon>
        <taxon>Apiaceae</taxon>
        <taxon>Apioideae</taxon>
        <taxon>apioid superclade</taxon>
        <taxon>Tordylieae</taxon>
        <taxon>Tordyliinae</taxon>
        <taxon>Heracleum</taxon>
    </lineage>
</organism>
<evidence type="ECO:0000256" key="6">
    <source>
        <dbReference type="ARBA" id="ARBA00022989"/>
    </source>
</evidence>
<evidence type="ECO:0000256" key="4">
    <source>
        <dbReference type="ARBA" id="ARBA00022692"/>
    </source>
</evidence>
<evidence type="ECO:0000256" key="12">
    <source>
        <dbReference type="RuleBase" id="RU000461"/>
    </source>
</evidence>
<dbReference type="CDD" id="cd11052">
    <property type="entry name" value="CYP72_clan"/>
    <property type="match status" value="1"/>
</dbReference>
<feature type="binding site" description="axial binding residue" evidence="11">
    <location>
        <position position="465"/>
    </location>
    <ligand>
        <name>heme</name>
        <dbReference type="ChEBI" id="CHEBI:30413"/>
    </ligand>
    <ligandPart>
        <name>Fe</name>
        <dbReference type="ChEBI" id="CHEBI:18248"/>
    </ligandPart>
</feature>
<keyword evidence="15" id="KW-1185">Reference proteome</keyword>
<keyword evidence="7 12" id="KW-0560">Oxidoreductase</keyword>
<dbReference type="Gene3D" id="1.10.630.10">
    <property type="entry name" value="Cytochrome P450"/>
    <property type="match status" value="1"/>
</dbReference>
<evidence type="ECO:0000256" key="10">
    <source>
        <dbReference type="ARBA" id="ARBA00023136"/>
    </source>
</evidence>
<feature type="transmembrane region" description="Helical" evidence="13">
    <location>
        <begin position="6"/>
        <end position="32"/>
    </location>
</feature>
<reference evidence="14" key="1">
    <citation type="submission" date="2023-02" db="EMBL/GenBank/DDBJ databases">
        <title>Genome of toxic invasive species Heracleum sosnowskyi carries increased number of genes despite the absence of recent whole-genome duplications.</title>
        <authorList>
            <person name="Schelkunov M."/>
            <person name="Shtratnikova V."/>
            <person name="Makarenko M."/>
            <person name="Klepikova A."/>
            <person name="Omelchenko D."/>
            <person name="Novikova G."/>
            <person name="Obukhova E."/>
            <person name="Bogdanov V."/>
            <person name="Penin A."/>
            <person name="Logacheva M."/>
        </authorList>
    </citation>
    <scope>NUCLEOTIDE SEQUENCE</scope>
    <source>
        <strain evidence="14">Hsosn_3</strain>
        <tissue evidence="14">Leaf</tissue>
    </source>
</reference>
<proteinExistence type="inferred from homology"/>
<dbReference type="PROSITE" id="PS00086">
    <property type="entry name" value="CYTOCHROME_P450"/>
    <property type="match status" value="1"/>
</dbReference>
<dbReference type="SUPFAM" id="SSF48264">
    <property type="entry name" value="Cytochrome P450"/>
    <property type="match status" value="1"/>
</dbReference>
<evidence type="ECO:0000313" key="14">
    <source>
        <dbReference type="EMBL" id="KAK1385255.1"/>
    </source>
</evidence>
<dbReference type="Pfam" id="PF00067">
    <property type="entry name" value="p450"/>
    <property type="match status" value="1"/>
</dbReference>
<dbReference type="AlphaFoldDB" id="A0AAD8IJU0"/>
<dbReference type="PRINTS" id="PR00463">
    <property type="entry name" value="EP450I"/>
</dbReference>
<dbReference type="GO" id="GO:0020037">
    <property type="term" value="F:heme binding"/>
    <property type="evidence" value="ECO:0007669"/>
    <property type="project" value="InterPro"/>
</dbReference>
<dbReference type="Proteomes" id="UP001237642">
    <property type="component" value="Unassembled WGS sequence"/>
</dbReference>
<sequence>MDFLQFTSTVFLLSSLSVFLFVSISLLNKLWLTPIRKQRFLRRQGIKGTSYKFLHGNTREILNMRKESMGMPMDNLDHNLFPRFQPHFYSWLKIYGNNFLTWYGPRAELFVTEVEFIKEIMNNIQDYPKIEMNAGFVKVLSGDGLVTAKGKKWAKQRKLANQVFHAESLKSMTPEMIASVEMMLDRWKQHEGEEIDVFQEFKFLSSEIISRTAFGSSFMEGKDIFDMLTEIAIIITRNTYRVGLPGLSRFFKSKDDIRSEKLERGIHDSILRIMERRKKESGMRVEVGSFGTDFLGSLMKAMIDSDQDKRITIQDVVDECKTFYVAGQETTSTLLSWVVFLLGSHTDWQEKARQEVLNLFGKEQPHSDGIARLKIVNMIINETLRLYPPVTEFTRQVKEETKLGNYILPANIHVVLSTLALHHDTNIWGEDAHQFKPERFSQGVAKATNNNPAVYIPFGLGPRSCVGLNFATNEAKISLAMILQRYSFTLSPNYIHSPIQILTTRPQHGVQVMLRPL</sequence>
<dbReference type="InterPro" id="IPR017972">
    <property type="entry name" value="Cyt_P450_CS"/>
</dbReference>
<dbReference type="PROSITE" id="PS00018">
    <property type="entry name" value="EF_HAND_1"/>
    <property type="match status" value="1"/>
</dbReference>
<keyword evidence="6 13" id="KW-1133">Transmembrane helix</keyword>
<evidence type="ECO:0000313" key="15">
    <source>
        <dbReference type="Proteomes" id="UP001237642"/>
    </source>
</evidence>
<comment type="similarity">
    <text evidence="2 12">Belongs to the cytochrome P450 family.</text>
</comment>
<dbReference type="InterPro" id="IPR002401">
    <property type="entry name" value="Cyt_P450_E_grp-I"/>
</dbReference>
<keyword evidence="8 11" id="KW-0408">Iron</keyword>
<keyword evidence="10 13" id="KW-0472">Membrane</keyword>
<reference evidence="14" key="2">
    <citation type="submission" date="2023-05" db="EMBL/GenBank/DDBJ databases">
        <authorList>
            <person name="Schelkunov M.I."/>
        </authorList>
    </citation>
    <scope>NUCLEOTIDE SEQUENCE</scope>
    <source>
        <strain evidence="14">Hsosn_3</strain>
        <tissue evidence="14">Leaf</tissue>
    </source>
</reference>
<dbReference type="InterPro" id="IPR050665">
    <property type="entry name" value="Cytochrome_P450_Monooxygen"/>
</dbReference>
<evidence type="ECO:0000256" key="9">
    <source>
        <dbReference type="ARBA" id="ARBA00023033"/>
    </source>
</evidence>